<proteinExistence type="predicted"/>
<name>A0ABN3G0W2_9ACTN</name>
<accession>A0ABN3G0W2</accession>
<evidence type="ECO:0000313" key="1">
    <source>
        <dbReference type="EMBL" id="GAA2341889.1"/>
    </source>
</evidence>
<protein>
    <recommendedName>
        <fullName evidence="3">CGNR zinc finger domain-containing protein</fullName>
    </recommendedName>
</protein>
<comment type="caution">
    <text evidence="1">The sequence shown here is derived from an EMBL/GenBank/DDBJ whole genome shotgun (WGS) entry which is preliminary data.</text>
</comment>
<sequence length="174" mass="19501">MNIPDLRHDPVGHVLASLPQNDQLIIVAASVIGCSDRAVARLVPRAAWRTPAHHYRGARLSPQAHRIPRRISAAHKRLHLKVVEVEFATEEIRASFRIGPAAYHESAYVRALCAELDIRPAEVRQCAAADCTVTWTVLPGPGRPRRFCSPACRQRQYRLRVRPRTPTSSRGQDI</sequence>
<dbReference type="EMBL" id="BAAARV010000021">
    <property type="protein sequence ID" value="GAA2341889.1"/>
    <property type="molecule type" value="Genomic_DNA"/>
</dbReference>
<keyword evidence="2" id="KW-1185">Reference proteome</keyword>
<reference evidence="1 2" key="1">
    <citation type="journal article" date="2019" name="Int. J. Syst. Evol. Microbiol.">
        <title>The Global Catalogue of Microorganisms (GCM) 10K type strain sequencing project: providing services to taxonomists for standard genome sequencing and annotation.</title>
        <authorList>
            <consortium name="The Broad Institute Genomics Platform"/>
            <consortium name="The Broad Institute Genome Sequencing Center for Infectious Disease"/>
            <person name="Wu L."/>
            <person name="Ma J."/>
        </authorList>
    </citation>
    <scope>NUCLEOTIDE SEQUENCE [LARGE SCALE GENOMIC DNA]</scope>
    <source>
        <strain evidence="1 2">JCM 3272</strain>
    </source>
</reference>
<dbReference type="PROSITE" id="PS51257">
    <property type="entry name" value="PROKAR_LIPOPROTEIN"/>
    <property type="match status" value="1"/>
</dbReference>
<evidence type="ECO:0008006" key="3">
    <source>
        <dbReference type="Google" id="ProtNLM"/>
    </source>
</evidence>
<organism evidence="1 2">
    <name type="scientific">Dactylosporangium salmoneum</name>
    <dbReference type="NCBI Taxonomy" id="53361"/>
    <lineage>
        <taxon>Bacteria</taxon>
        <taxon>Bacillati</taxon>
        <taxon>Actinomycetota</taxon>
        <taxon>Actinomycetes</taxon>
        <taxon>Micromonosporales</taxon>
        <taxon>Micromonosporaceae</taxon>
        <taxon>Dactylosporangium</taxon>
    </lineage>
</organism>
<evidence type="ECO:0000313" key="2">
    <source>
        <dbReference type="Proteomes" id="UP001501444"/>
    </source>
</evidence>
<dbReference type="Proteomes" id="UP001501444">
    <property type="component" value="Unassembled WGS sequence"/>
</dbReference>
<gene>
    <name evidence="1" type="ORF">GCM10010170_025680</name>
</gene>